<gene>
    <name evidence="4" type="ORF">NGB36_10125</name>
</gene>
<dbReference type="InterPro" id="IPR011045">
    <property type="entry name" value="N2O_reductase_N"/>
</dbReference>
<dbReference type="PANTHER" id="PTHR47197:SF3">
    <property type="entry name" value="DIHYDRO-HEME D1 DEHYDROGENASE"/>
    <property type="match status" value="1"/>
</dbReference>
<dbReference type="SUPFAM" id="SSF50974">
    <property type="entry name" value="Nitrous oxide reductase, N-terminal domain"/>
    <property type="match status" value="1"/>
</dbReference>
<keyword evidence="1" id="KW-0732">Signal</keyword>
<proteinExistence type="predicted"/>
<keyword evidence="5" id="KW-1185">Reference proteome</keyword>
<feature type="domain" description="YNCE-like beta-propeller" evidence="3">
    <location>
        <begin position="34"/>
        <end position="316"/>
    </location>
</feature>
<reference evidence="4" key="1">
    <citation type="submission" date="2022-06" db="EMBL/GenBank/DDBJ databases">
        <title>Draft genome sequence of Streptomyces sp. RB6PN25 isolated from peat swamp forest in Thailand.</title>
        <authorList>
            <person name="Duangmal K."/>
            <person name="Klaysubun C."/>
        </authorList>
    </citation>
    <scope>NUCLEOTIDE SEQUENCE</scope>
    <source>
        <strain evidence="4">RB6PN25</strain>
    </source>
</reference>
<dbReference type="EMBL" id="JANFNG010000005">
    <property type="protein sequence ID" value="MCQ4080947.1"/>
    <property type="molecule type" value="Genomic_DNA"/>
</dbReference>
<evidence type="ECO:0000259" key="3">
    <source>
        <dbReference type="Pfam" id="PF21783"/>
    </source>
</evidence>
<evidence type="ECO:0000256" key="2">
    <source>
        <dbReference type="SAM" id="MobiDB-lite"/>
    </source>
</evidence>
<dbReference type="PANTHER" id="PTHR47197">
    <property type="entry name" value="PROTEIN NIRF"/>
    <property type="match status" value="1"/>
</dbReference>
<dbReference type="InterPro" id="IPR048433">
    <property type="entry name" value="YNCE-like_beta-prop"/>
</dbReference>
<organism evidence="4 5">
    <name type="scientific">Streptomyces humicola</name>
    <dbReference type="NCBI Taxonomy" id="2953240"/>
    <lineage>
        <taxon>Bacteria</taxon>
        <taxon>Bacillati</taxon>
        <taxon>Actinomycetota</taxon>
        <taxon>Actinomycetes</taxon>
        <taxon>Kitasatosporales</taxon>
        <taxon>Streptomycetaceae</taxon>
        <taxon>Streptomyces</taxon>
    </lineage>
</organism>
<sequence length="334" mass="35950">MFSPAVAGDPQLVYVPNSGEPGMGGGRPSANPDRDTVTVIDPKTFKIVGHFTVGALPQHVTPSWDLKTLWVDASGSNQLVPINPHTAKPGKPVPVSAPYNLYFTPDGSSALAFAERRNRIEVLDPHTMKLRRTVAVPCRGLNHADFSADGTYFLTTCEFSGQLLKYDTKTLRLLDDVRLGRHVVPQDIRLGPDGRTFYAASFARGGLVVVDGATMKAEGFIATGAGTHGIYPSRDGRRLYVSNRNDGSVSVVDPATRKVTSTWTIPGGGSPDMGSVSADGSQLWLSGRNTDQVYVFSTKDGHLLARIRVGANPHGLTYFPQPGRYSVGHTGNYR</sequence>
<evidence type="ECO:0000313" key="4">
    <source>
        <dbReference type="EMBL" id="MCQ4080947.1"/>
    </source>
</evidence>
<dbReference type="Pfam" id="PF21783">
    <property type="entry name" value="YNCE"/>
    <property type="match status" value="1"/>
</dbReference>
<dbReference type="InterPro" id="IPR051200">
    <property type="entry name" value="Host-pathogen_enzymatic-act"/>
</dbReference>
<dbReference type="Proteomes" id="UP001057702">
    <property type="component" value="Unassembled WGS sequence"/>
</dbReference>
<comment type="caution">
    <text evidence="4">The sequence shown here is derived from an EMBL/GenBank/DDBJ whole genome shotgun (WGS) entry which is preliminary data.</text>
</comment>
<name>A0ABT1PWK2_9ACTN</name>
<dbReference type="Gene3D" id="2.130.10.10">
    <property type="entry name" value="YVTN repeat-like/Quinoprotein amine dehydrogenase"/>
    <property type="match status" value="3"/>
</dbReference>
<protein>
    <submittedName>
        <fullName evidence="4">YncE family protein</fullName>
    </submittedName>
</protein>
<dbReference type="InterPro" id="IPR015943">
    <property type="entry name" value="WD40/YVTN_repeat-like_dom_sf"/>
</dbReference>
<accession>A0ABT1PWK2</accession>
<dbReference type="NCBIfam" id="TIGR02276">
    <property type="entry name" value="beta_rpt_yvtn"/>
    <property type="match status" value="1"/>
</dbReference>
<evidence type="ECO:0000313" key="5">
    <source>
        <dbReference type="Proteomes" id="UP001057702"/>
    </source>
</evidence>
<dbReference type="RefSeq" id="WP_255919848.1">
    <property type="nucleotide sequence ID" value="NZ_JANFNG010000005.1"/>
</dbReference>
<dbReference type="InterPro" id="IPR011964">
    <property type="entry name" value="YVTN_b-propeller_repeat"/>
</dbReference>
<evidence type="ECO:0000256" key="1">
    <source>
        <dbReference type="ARBA" id="ARBA00022729"/>
    </source>
</evidence>
<feature type="region of interest" description="Disordered" evidence="2">
    <location>
        <begin position="1"/>
        <end position="33"/>
    </location>
</feature>